<gene>
    <name evidence="1" type="ORF">SAMN03084138_03284</name>
</gene>
<organism evidence="1 2">
    <name type="scientific">Enterovibrio norvegicus DSM 15893</name>
    <dbReference type="NCBI Taxonomy" id="1121869"/>
    <lineage>
        <taxon>Bacteria</taxon>
        <taxon>Pseudomonadati</taxon>
        <taxon>Pseudomonadota</taxon>
        <taxon>Gammaproteobacteria</taxon>
        <taxon>Vibrionales</taxon>
        <taxon>Vibrionaceae</taxon>
        <taxon>Enterovibrio</taxon>
    </lineage>
</organism>
<dbReference type="EMBL" id="FOWR01000026">
    <property type="protein sequence ID" value="SFP84291.1"/>
    <property type="molecule type" value="Genomic_DNA"/>
</dbReference>
<evidence type="ECO:0000313" key="1">
    <source>
        <dbReference type="EMBL" id="SFP84291.1"/>
    </source>
</evidence>
<dbReference type="GeneID" id="35871339"/>
<protein>
    <submittedName>
        <fullName evidence="1">Sporulation-control protein</fullName>
    </submittedName>
</protein>
<dbReference type="Pfam" id="PF07070">
    <property type="entry name" value="Spo0M"/>
    <property type="match status" value="1"/>
</dbReference>
<evidence type="ECO:0000313" key="2">
    <source>
        <dbReference type="Proteomes" id="UP000182692"/>
    </source>
</evidence>
<dbReference type="AlphaFoldDB" id="A0A1I5TN34"/>
<sequence length="263" mass="29310">MGWLQKTLARVGVGGAKAEVSVERDDIQQGQSVTVTLIVHGGEAMQQIDKISFDLCCDFMGWEEVRGAGEQGRKKQRRRITHKLLSWSLSDAFELSKGESRRFETELNVPAETPLSMGDCNVWLETSLDIPMAKDPSTKTPLTIKPSLHLNAVFDVLEAHGLRIEKADCEQDERNPRSFEQVFSWMPVSGAYEGIWRKLDVVVTHKDNALDIGMTVHRQGEGLGDMVGRLVGANKLERSLDVSLDDSVEHVQDALNNVLQKIT</sequence>
<name>A0A1I5TN34_9GAMM</name>
<dbReference type="PANTHER" id="PTHR40053:SF1">
    <property type="entry name" value="SPORULATION-CONTROL PROTEIN SPO0M"/>
    <property type="match status" value="1"/>
</dbReference>
<dbReference type="STRING" id="1121869.SAMN03084138_03284"/>
<dbReference type="RefSeq" id="WP_017014584.1">
    <property type="nucleotide sequence ID" value="NZ_FOWR01000026.1"/>
</dbReference>
<proteinExistence type="predicted"/>
<dbReference type="OrthoDB" id="2351239at2"/>
<dbReference type="InterPro" id="IPR009776">
    <property type="entry name" value="Spore_0_M"/>
</dbReference>
<accession>A0A1I5TN34</accession>
<reference evidence="1 2" key="1">
    <citation type="submission" date="2016-10" db="EMBL/GenBank/DDBJ databases">
        <authorList>
            <person name="de Groot N.N."/>
        </authorList>
    </citation>
    <scope>NUCLEOTIDE SEQUENCE [LARGE SCALE GENOMIC DNA]</scope>
    <source>
        <strain evidence="1 2">DSM 15893</strain>
    </source>
</reference>
<dbReference type="Proteomes" id="UP000182692">
    <property type="component" value="Unassembled WGS sequence"/>
</dbReference>
<dbReference type="PANTHER" id="PTHR40053">
    <property type="entry name" value="SPORULATION-CONTROL PROTEIN SPO0M"/>
    <property type="match status" value="1"/>
</dbReference>